<evidence type="ECO:0000313" key="2">
    <source>
        <dbReference type="EMBL" id="MBB6693451.1"/>
    </source>
</evidence>
<evidence type="ECO:0000256" key="1">
    <source>
        <dbReference type="SAM" id="SignalP"/>
    </source>
</evidence>
<feature type="signal peptide" evidence="1">
    <location>
        <begin position="1"/>
        <end position="26"/>
    </location>
</feature>
<gene>
    <name evidence="2" type="ORF">H7B90_18840</name>
</gene>
<reference evidence="2 3" key="1">
    <citation type="submission" date="2020-08" db="EMBL/GenBank/DDBJ databases">
        <title>Cohnella phylogeny.</title>
        <authorList>
            <person name="Dunlap C."/>
        </authorList>
    </citation>
    <scope>NUCLEOTIDE SEQUENCE [LARGE SCALE GENOMIC DNA]</scope>
    <source>
        <strain evidence="2 3">DSM 25239</strain>
    </source>
</reference>
<name>A0A841U5X3_9BACL</name>
<comment type="caution">
    <text evidence="2">The sequence shown here is derived from an EMBL/GenBank/DDBJ whole genome shotgun (WGS) entry which is preliminary data.</text>
</comment>
<sequence length="219" mass="23900">MKRSKARVRFTLAAAVAAMLTVPALAGAEEAAPAAAKQVATKLAVEGDFAALQVGKKVFVHDSKSQLFQTNGALHDGELKDLFIIPYGPAQIPMVLVKNDKTGYLVFSDLWPEFAKGKENDNKEEYMSGRIFTTAQKKVANRTNHNYAKQIGDTVYVYTANDFGDLKKGYHESYRVKGELRGLILYDCCPYVVVKGAEGGLDVYHAGEKGPALASHIEL</sequence>
<dbReference type="AlphaFoldDB" id="A0A841U5X3"/>
<proteinExistence type="predicted"/>
<dbReference type="RefSeq" id="WP_185137429.1">
    <property type="nucleotide sequence ID" value="NZ_JACJVR010000073.1"/>
</dbReference>
<organism evidence="2 3">
    <name type="scientific">Cohnella xylanilytica</name>
    <dbReference type="NCBI Taxonomy" id="557555"/>
    <lineage>
        <taxon>Bacteria</taxon>
        <taxon>Bacillati</taxon>
        <taxon>Bacillota</taxon>
        <taxon>Bacilli</taxon>
        <taxon>Bacillales</taxon>
        <taxon>Paenibacillaceae</taxon>
        <taxon>Cohnella</taxon>
    </lineage>
</organism>
<keyword evidence="3" id="KW-1185">Reference proteome</keyword>
<dbReference type="Proteomes" id="UP000553776">
    <property type="component" value="Unassembled WGS sequence"/>
</dbReference>
<evidence type="ECO:0000313" key="3">
    <source>
        <dbReference type="Proteomes" id="UP000553776"/>
    </source>
</evidence>
<feature type="chain" id="PRO_5038977238" evidence="1">
    <location>
        <begin position="27"/>
        <end position="219"/>
    </location>
</feature>
<accession>A0A841U5X3</accession>
<dbReference type="EMBL" id="JACJVR010000073">
    <property type="protein sequence ID" value="MBB6693451.1"/>
    <property type="molecule type" value="Genomic_DNA"/>
</dbReference>
<protein>
    <submittedName>
        <fullName evidence="2">Uncharacterized protein</fullName>
    </submittedName>
</protein>
<keyword evidence="1" id="KW-0732">Signal</keyword>